<reference evidence="1" key="1">
    <citation type="journal article" date="2020" name="Stud. Mycol.">
        <title>101 Dothideomycetes genomes: a test case for predicting lifestyles and emergence of pathogens.</title>
        <authorList>
            <person name="Haridas S."/>
            <person name="Albert R."/>
            <person name="Binder M."/>
            <person name="Bloem J."/>
            <person name="Labutti K."/>
            <person name="Salamov A."/>
            <person name="Andreopoulos B."/>
            <person name="Baker S."/>
            <person name="Barry K."/>
            <person name="Bills G."/>
            <person name="Bluhm B."/>
            <person name="Cannon C."/>
            <person name="Castanera R."/>
            <person name="Culley D."/>
            <person name="Daum C."/>
            <person name="Ezra D."/>
            <person name="Gonzalez J."/>
            <person name="Henrissat B."/>
            <person name="Kuo A."/>
            <person name="Liang C."/>
            <person name="Lipzen A."/>
            <person name="Lutzoni F."/>
            <person name="Magnuson J."/>
            <person name="Mondo S."/>
            <person name="Nolan M."/>
            <person name="Ohm R."/>
            <person name="Pangilinan J."/>
            <person name="Park H.-J."/>
            <person name="Ramirez L."/>
            <person name="Alfaro M."/>
            <person name="Sun H."/>
            <person name="Tritt A."/>
            <person name="Yoshinaga Y."/>
            <person name="Zwiers L.-H."/>
            <person name="Turgeon B."/>
            <person name="Goodwin S."/>
            <person name="Spatafora J."/>
            <person name="Crous P."/>
            <person name="Grigoriev I."/>
        </authorList>
    </citation>
    <scope>NUCLEOTIDE SEQUENCE</scope>
    <source>
        <strain evidence="1">CBS 122367</strain>
    </source>
</reference>
<accession>A0A6G1ITQ1</accession>
<organism evidence="1 2">
    <name type="scientific">Lentithecium fluviatile CBS 122367</name>
    <dbReference type="NCBI Taxonomy" id="1168545"/>
    <lineage>
        <taxon>Eukaryota</taxon>
        <taxon>Fungi</taxon>
        <taxon>Dikarya</taxon>
        <taxon>Ascomycota</taxon>
        <taxon>Pezizomycotina</taxon>
        <taxon>Dothideomycetes</taxon>
        <taxon>Pleosporomycetidae</taxon>
        <taxon>Pleosporales</taxon>
        <taxon>Massarineae</taxon>
        <taxon>Lentitheciaceae</taxon>
        <taxon>Lentithecium</taxon>
    </lineage>
</organism>
<dbReference type="EMBL" id="MU005590">
    <property type="protein sequence ID" value="KAF2681624.1"/>
    <property type="molecule type" value="Genomic_DNA"/>
</dbReference>
<evidence type="ECO:0000313" key="1">
    <source>
        <dbReference type="EMBL" id="KAF2681624.1"/>
    </source>
</evidence>
<protein>
    <submittedName>
        <fullName evidence="1">Uncharacterized protein</fullName>
    </submittedName>
</protein>
<evidence type="ECO:0000313" key="2">
    <source>
        <dbReference type="Proteomes" id="UP000799291"/>
    </source>
</evidence>
<sequence>MPTTLRHRHISNQTSPGLLVLSSTFPLIAPSSSPINHFGSDGRIAGCRTRRWRPHLKKRLIQEQAKRRHTRLAATSRVRTHRWGHLGVNAPSRSHMCASGWLGQWAAYTVHREAVGLFSFVGRRRCDSSSSPSLLREPV</sequence>
<keyword evidence="2" id="KW-1185">Reference proteome</keyword>
<proteinExistence type="predicted"/>
<gene>
    <name evidence="1" type="ORF">K458DRAFT_76622</name>
</gene>
<dbReference type="AlphaFoldDB" id="A0A6G1ITQ1"/>
<dbReference type="Proteomes" id="UP000799291">
    <property type="component" value="Unassembled WGS sequence"/>
</dbReference>
<name>A0A6G1ITQ1_9PLEO</name>